<feature type="region of interest" description="Disordered" evidence="1">
    <location>
        <begin position="1"/>
        <end position="46"/>
    </location>
</feature>
<dbReference type="GO" id="GO:0005737">
    <property type="term" value="C:cytoplasm"/>
    <property type="evidence" value="ECO:0007669"/>
    <property type="project" value="TreeGrafter"/>
</dbReference>
<protein>
    <recommendedName>
        <fullName evidence="2">Protein kinase domain-containing protein</fullName>
    </recommendedName>
</protein>
<feature type="domain" description="Protein kinase" evidence="2">
    <location>
        <begin position="260"/>
        <end position="577"/>
    </location>
</feature>
<dbReference type="PROSITE" id="PS50011">
    <property type="entry name" value="PROTEIN_KINASE_DOM"/>
    <property type="match status" value="1"/>
</dbReference>
<gene>
    <name evidence="3" type="ORF">PCG10_003647</name>
</gene>
<dbReference type="SUPFAM" id="SSF56112">
    <property type="entry name" value="Protein kinase-like (PK-like)"/>
    <property type="match status" value="1"/>
</dbReference>
<dbReference type="GO" id="GO:0004674">
    <property type="term" value="F:protein serine/threonine kinase activity"/>
    <property type="evidence" value="ECO:0007669"/>
    <property type="project" value="TreeGrafter"/>
</dbReference>
<reference evidence="3" key="1">
    <citation type="submission" date="2020-02" db="EMBL/GenBank/DDBJ databases">
        <authorList>
            <person name="Lichtner F.J."/>
        </authorList>
    </citation>
    <scope>NUCLEOTIDE SEQUENCE</scope>
    <source>
        <strain evidence="3">G10</strain>
    </source>
</reference>
<name>A0A9P5GXI0_PENCR</name>
<dbReference type="InterPro" id="IPR053235">
    <property type="entry name" value="Ser_Thr_kinase"/>
</dbReference>
<comment type="caution">
    <text evidence="3">The sequence shown here is derived from an EMBL/GenBank/DDBJ whole genome shotgun (WGS) entry which is preliminary data.</text>
</comment>
<dbReference type="Pfam" id="PF00069">
    <property type="entry name" value="Pkinase"/>
    <property type="match status" value="1"/>
</dbReference>
<dbReference type="InterPro" id="IPR000719">
    <property type="entry name" value="Prot_kinase_dom"/>
</dbReference>
<dbReference type="EMBL" id="JAAOZQ010000002">
    <property type="protein sequence ID" value="KAF7530276.1"/>
    <property type="molecule type" value="Genomic_DNA"/>
</dbReference>
<organism evidence="3 4">
    <name type="scientific">Penicillium crustosum</name>
    <name type="common">Blue mold fungus</name>
    <dbReference type="NCBI Taxonomy" id="36656"/>
    <lineage>
        <taxon>Eukaryota</taxon>
        <taxon>Fungi</taxon>
        <taxon>Dikarya</taxon>
        <taxon>Ascomycota</taxon>
        <taxon>Pezizomycotina</taxon>
        <taxon>Eurotiomycetes</taxon>
        <taxon>Eurotiomycetidae</taxon>
        <taxon>Eurotiales</taxon>
        <taxon>Aspergillaceae</taxon>
        <taxon>Penicillium</taxon>
    </lineage>
</organism>
<dbReference type="PANTHER" id="PTHR24361">
    <property type="entry name" value="MITOGEN-ACTIVATED KINASE KINASE KINASE"/>
    <property type="match status" value="1"/>
</dbReference>
<feature type="region of interest" description="Disordered" evidence="1">
    <location>
        <begin position="606"/>
        <end position="625"/>
    </location>
</feature>
<sequence length="625" mass="70911">MDGSGDDQSASGATNHRSSWVGSGKRYADQEISNMEDSSLQGDGDIEIDDIPPPEDIVPDSEYIDWHGVPRYFEASLDNLLLEAVTSGTDDTYDNFCKDIYMQIYMRLERRDNMKLRFLPRGSAQKTLHRGNMLRFFRSIILPKHTAMDQFQLAEEDFVKRIDERELYEFLAILIFASCNIKAARTFTTKLVAKDVWPVLGRSGRAISSLPAGREELMELFSDKVSTDQFITKQACLYPVVIRRGEEVQIQTTEEQHLPYLEEQLLERGAICGLYKVRIAKGHFYDAKTRSANLEAVEVVRKDHIIDRRFPAKRCHQLMEILAFSGRRCNNIIQVYGSLRVNSTCSLFMPLAICDLWTYMMEPTSRPYTTMQKADIISSAVGLTHGLDFLHNGMKSSNMICYHMNIRPRNILIFRGAQSGRTRYIWKLSDFYLSHVVTPHLGKGGKAGEGSNWSDDGELVLNRQVEGSYLGPESLSLTPSMTAKSDVWSLGCVISIIFAYLEGGGEGVTQYGETRSRHHASDGYSRFFVRGKGLTPFEINPEVTSWHTNLIDKAHQRDPREGEGAEFMLRYLENRVFEPTQAKRDGALGVGDHLYATFRRYSISTESPARSFRPDPRSRATGSLR</sequence>
<dbReference type="AlphaFoldDB" id="A0A9P5GXI0"/>
<evidence type="ECO:0000259" key="2">
    <source>
        <dbReference type="PROSITE" id="PS50011"/>
    </source>
</evidence>
<dbReference type="InterPro" id="IPR011009">
    <property type="entry name" value="Kinase-like_dom_sf"/>
</dbReference>
<keyword evidence="4" id="KW-1185">Reference proteome</keyword>
<accession>A0A9P5GXI0</accession>
<feature type="compositionally biased region" description="Polar residues" evidence="1">
    <location>
        <begin position="1"/>
        <end position="21"/>
    </location>
</feature>
<proteinExistence type="predicted"/>
<evidence type="ECO:0000256" key="1">
    <source>
        <dbReference type="SAM" id="MobiDB-lite"/>
    </source>
</evidence>
<dbReference type="PANTHER" id="PTHR24361:SF613">
    <property type="entry name" value="NUCLEAR RECEPTOR-BINDING PROTEIN-RELATED"/>
    <property type="match status" value="1"/>
</dbReference>
<dbReference type="Gene3D" id="1.10.510.10">
    <property type="entry name" value="Transferase(Phosphotransferase) domain 1"/>
    <property type="match status" value="1"/>
</dbReference>
<evidence type="ECO:0000313" key="4">
    <source>
        <dbReference type="Proteomes" id="UP000701341"/>
    </source>
</evidence>
<feature type="compositionally biased region" description="Polar residues" evidence="1">
    <location>
        <begin position="31"/>
        <end position="41"/>
    </location>
</feature>
<dbReference type="GO" id="GO:0005524">
    <property type="term" value="F:ATP binding"/>
    <property type="evidence" value="ECO:0007669"/>
    <property type="project" value="InterPro"/>
</dbReference>
<dbReference type="SMART" id="SM00220">
    <property type="entry name" value="S_TKc"/>
    <property type="match status" value="1"/>
</dbReference>
<dbReference type="Proteomes" id="UP000701341">
    <property type="component" value="Unassembled WGS sequence"/>
</dbReference>
<evidence type="ECO:0000313" key="3">
    <source>
        <dbReference type="EMBL" id="KAF7530276.1"/>
    </source>
</evidence>